<comment type="caution">
    <text evidence="1">The sequence shown here is derived from an EMBL/GenBank/DDBJ whole genome shotgun (WGS) entry which is preliminary data.</text>
</comment>
<dbReference type="EMBL" id="CM045758">
    <property type="protein sequence ID" value="KAI8032538.1"/>
    <property type="molecule type" value="Genomic_DNA"/>
</dbReference>
<reference evidence="1 2" key="1">
    <citation type="journal article" date="2022" name="Plant J.">
        <title>Chromosome-level genome of Camellia lanceoleosa provides a valuable resource for understanding genome evolution and self-incompatibility.</title>
        <authorList>
            <person name="Gong W."/>
            <person name="Xiao S."/>
            <person name="Wang L."/>
            <person name="Liao Z."/>
            <person name="Chang Y."/>
            <person name="Mo W."/>
            <person name="Hu G."/>
            <person name="Li W."/>
            <person name="Zhao G."/>
            <person name="Zhu H."/>
            <person name="Hu X."/>
            <person name="Ji K."/>
            <person name="Xiang X."/>
            <person name="Song Q."/>
            <person name="Yuan D."/>
            <person name="Jin S."/>
            <person name="Zhang L."/>
        </authorList>
    </citation>
    <scope>NUCLEOTIDE SEQUENCE [LARGE SCALE GENOMIC DNA]</scope>
    <source>
        <strain evidence="1">SQ_2022a</strain>
    </source>
</reference>
<dbReference type="Proteomes" id="UP001060215">
    <property type="component" value="Chromosome 1"/>
</dbReference>
<evidence type="ECO:0000313" key="1">
    <source>
        <dbReference type="EMBL" id="KAI8032538.1"/>
    </source>
</evidence>
<evidence type="ECO:0000313" key="2">
    <source>
        <dbReference type="Proteomes" id="UP001060215"/>
    </source>
</evidence>
<proteinExistence type="predicted"/>
<keyword evidence="2" id="KW-1185">Reference proteome</keyword>
<protein>
    <submittedName>
        <fullName evidence="1">Receptor-like protein EIX1</fullName>
    </submittedName>
</protein>
<accession>A0ACC0J448</accession>
<gene>
    <name evidence="1" type="ORF">LOK49_LG01G01159</name>
</gene>
<name>A0ACC0J448_9ERIC</name>
<organism evidence="1 2">
    <name type="scientific">Camellia lanceoleosa</name>
    <dbReference type="NCBI Taxonomy" id="1840588"/>
    <lineage>
        <taxon>Eukaryota</taxon>
        <taxon>Viridiplantae</taxon>
        <taxon>Streptophyta</taxon>
        <taxon>Embryophyta</taxon>
        <taxon>Tracheophyta</taxon>
        <taxon>Spermatophyta</taxon>
        <taxon>Magnoliopsida</taxon>
        <taxon>eudicotyledons</taxon>
        <taxon>Gunneridae</taxon>
        <taxon>Pentapetalae</taxon>
        <taxon>asterids</taxon>
        <taxon>Ericales</taxon>
        <taxon>Theaceae</taxon>
        <taxon>Camellia</taxon>
    </lineage>
</organism>
<sequence length="1206" mass="134973">MFIMGSSSMRIAAIVFYLCFLTFATFHNCFCNGNSNIVCSKTEKQALLKFKQDLKDPSNRLSSWAGDDCCQWSGVVCDNFTGHVHVIHLPNNYSDVDCYLKQNISEFEACWLYHKLGGKINPSLLDLKHLRYLDLSQNYFGGIRIPSFIGSIGSLRYLDLSYAGFNGAIPHQLGNLTVMRHLDLSWNYFGGIHIPSFIGSIGSLRYLNLSYAGFSGAIPHQLGNLTMMRHLDLSRNYFGGIRIPSFIGSIGSLRYLDLSYAGFFGAIPHQLGNLTMIHYLDLSGNHFYHQGTFFEIESQLRGDNLHWVSGLLSLQHLDMSEVNLSKAVDWVEVISTLPSLVELHLAACDLKYSSPSTTINFTSLHILDLSDNNFASSIPKWIYSLDLLVSLHISHCNFYGPIPNGIQNMTSLKEFYAVGNNLNSSLSKGLFSLKDLLVLDLGFNKFQGPIPIGLLNMTCLRDLNLRDNLFTTLPNGLLSSLSHLESVILSDNLLQGVISGAIANLTSLFSLDMSHNQLEGKIATSLGKLCKLKRIDLSYNKFGGEAAEAFKNFSQCMLDGLESMSLGNNYLGGQFPNELYQFKNLTYLSLQNNSIIGPIPESINRLSSLTSLHLSYNHLTGVLPESLGQLEKLETLDLSYNHLNGTLPESLGQLVMLNYLDVSHNLMKGVVYEIHFANLTRLWYLDGSKNNLTLKVRDGWIPTFQVGYLMLASWQLGPQFPDWLQYQGQLTLLDIANTGISDSIPQWFWPKISNLWQLNLSRNQIRGEIPREFEVLISASMIDLSFNNFKGMLPFISSTVERLDLSNNSFLGSIYHALCGRMTKQNWLIVLNLANNYLSGRIPNCWQHWQYLEVLQLENNQLMGTIPPSIGHLASLKSLHLRHNNLSGKLPQSLQHCINLVLIDLGGNEFIGSIPTWMGNSFSKLVVLNLRSNKFQGGIPYELCCLSSLQILDLAHNNLSAVVPKCINNFTAMVEKQNSSNLFSYFAMSPTSGAQENSFLVTKGREVEYSTILKFVTSIDLSENNLSGEIPKELTRLVGLHSLNLSGNHFTGEIPKNIGDMEQLESLDFSLNQLCGEIPLSMSSLTFLSHLNLSYNNLIGQIPFSTQLQSLENSSFVGNKLCGPPLPNCDTNKAIPKVGHGGNEEGEGFPEVWFYAISALGFVVGFWVVVGPLLFKMCWRIAYFRFLDDIWYNFCNFILKCHYICN</sequence>